<reference evidence="3" key="2">
    <citation type="journal article" date="2011" name="Proc. Natl. Acad. Sci. U.S.A.">
        <title>Obligate biotrophy features unraveled by the genomic analysis of rust fungi.</title>
        <authorList>
            <person name="Duplessis S."/>
            <person name="Cuomo C.A."/>
            <person name="Lin Y.-C."/>
            <person name="Aerts A."/>
            <person name="Tisserant E."/>
            <person name="Veneault-Fourrey C."/>
            <person name="Joly D.L."/>
            <person name="Hacquard S."/>
            <person name="Amselem J."/>
            <person name="Cantarel B.L."/>
            <person name="Chiu R."/>
            <person name="Coutinho P.M."/>
            <person name="Feau N."/>
            <person name="Field M."/>
            <person name="Frey P."/>
            <person name="Gelhaye E."/>
            <person name="Goldberg J."/>
            <person name="Grabherr M.G."/>
            <person name="Kodira C.D."/>
            <person name="Kohler A."/>
            <person name="Kuees U."/>
            <person name="Lindquist E.A."/>
            <person name="Lucas S.M."/>
            <person name="Mago R."/>
            <person name="Mauceli E."/>
            <person name="Morin E."/>
            <person name="Murat C."/>
            <person name="Pangilinan J.L."/>
            <person name="Park R."/>
            <person name="Pearson M."/>
            <person name="Quesneville H."/>
            <person name="Rouhier N."/>
            <person name="Sakthikumar S."/>
            <person name="Salamov A.A."/>
            <person name="Schmutz J."/>
            <person name="Selles B."/>
            <person name="Shapiro H."/>
            <person name="Tanguay P."/>
            <person name="Tuskan G.A."/>
            <person name="Henrissat B."/>
            <person name="Van de Peer Y."/>
            <person name="Rouze P."/>
            <person name="Ellis J.G."/>
            <person name="Dodds P.N."/>
            <person name="Schein J.E."/>
            <person name="Zhong S."/>
            <person name="Hamelin R.C."/>
            <person name="Grigoriev I.V."/>
            <person name="Szabo L.J."/>
            <person name="Martin F."/>
        </authorList>
    </citation>
    <scope>NUCLEOTIDE SEQUENCE [LARGE SCALE GENOMIC DNA]</scope>
    <source>
        <strain evidence="3">CRL 75-36-700-3 / race SCCL</strain>
    </source>
</reference>
<dbReference type="RefSeq" id="XP_003307247.2">
    <property type="nucleotide sequence ID" value="XM_003307199.2"/>
</dbReference>
<dbReference type="EMBL" id="DS178262">
    <property type="protein sequence ID" value="EFP74241.2"/>
    <property type="molecule type" value="Genomic_DNA"/>
</dbReference>
<dbReference type="VEuPathDB" id="FungiDB:PGTG_00197"/>
<dbReference type="GeneID" id="10527529"/>
<sequence length="543" mass="59462">MSYHGSGSDWSNYNMPLAHPSMSPQDPVIPFSPPMQAVQQPYHYLSPLAPHPSQLPPAPAGVPPVSREWPANTDAHTGHTHVSSRMPKMGRDHSTSLSPVRGPLSVNHRDPVRASPVIQDQEVYSRSPVPLPIPTPGMFQCDISFLIYCARKNKQKKTTWVPVKSKENLSISFNCHTIDVARFKVLVTNTCGARHPNLPPLMDHCTNVSQPTMLWVAHMGRNPAWLKTGSQCVASDPMFSAWMDAIIKGGVKKGGLYLKMANPSAEQSRAADNDLMASTVRRHEAQTATLRAALDKAPMASGSALDGPSQPLAIGQTPFDQDDDAEDSCDEGFDARRIIEEQIFQKYAGNTGVDPRHTVYPHPTDVNRYIILTSGNVTSWARAIHGKHKGVSLTTPPSRLKFYNKRTRESAPLRPGDPSSAATPDASAPTSQALSPEMVASIVDICTERMARKRPLSPDMATSAVGVAGPEGELLEYLLFAGVANTEETMRVLKRNEVDSYTMFAEGFFTKDQLQQLGLTVGTLAKLCRNVGRYERSRAQARR</sequence>
<keyword evidence="3" id="KW-1185">Reference proteome</keyword>
<feature type="compositionally biased region" description="Acidic residues" evidence="1">
    <location>
        <begin position="320"/>
        <end position="329"/>
    </location>
</feature>
<feature type="region of interest" description="Disordered" evidence="1">
    <location>
        <begin position="299"/>
        <end position="329"/>
    </location>
</feature>
<feature type="region of interest" description="Disordered" evidence="1">
    <location>
        <begin position="49"/>
        <end position="110"/>
    </location>
</feature>
<dbReference type="Proteomes" id="UP000008783">
    <property type="component" value="Unassembled WGS sequence"/>
</dbReference>
<evidence type="ECO:0000313" key="3">
    <source>
        <dbReference type="Proteomes" id="UP000008783"/>
    </source>
</evidence>
<feature type="compositionally biased region" description="Low complexity" evidence="1">
    <location>
        <begin position="416"/>
        <end position="431"/>
    </location>
</feature>
<protein>
    <submittedName>
        <fullName evidence="2">Uncharacterized protein</fullName>
    </submittedName>
</protein>
<feature type="region of interest" description="Disordered" evidence="1">
    <location>
        <begin position="403"/>
        <end position="433"/>
    </location>
</feature>
<dbReference type="InParanoid" id="E3JR88"/>
<name>E3JR88_PUCGT</name>
<reference key="1">
    <citation type="submission" date="2007-01" db="EMBL/GenBank/DDBJ databases">
        <title>The Genome Sequence of Puccinia graminis f. sp. tritici Strain CRL 75-36-700-3.</title>
        <authorList>
            <consortium name="The Broad Institute Genome Sequencing Platform"/>
            <person name="Birren B."/>
            <person name="Lander E."/>
            <person name="Galagan J."/>
            <person name="Nusbaum C."/>
            <person name="Devon K."/>
            <person name="Cuomo C."/>
            <person name="Jaffe D."/>
            <person name="Butler J."/>
            <person name="Alvarez P."/>
            <person name="Gnerre S."/>
            <person name="Grabherr M."/>
            <person name="Mauceli E."/>
            <person name="Brockman W."/>
            <person name="Young S."/>
            <person name="LaButti K."/>
            <person name="Sykes S."/>
            <person name="DeCaprio D."/>
            <person name="Crawford M."/>
            <person name="Koehrsen M."/>
            <person name="Engels R."/>
            <person name="Montgomery P."/>
            <person name="Pearson M."/>
            <person name="Howarth C."/>
            <person name="Larson L."/>
            <person name="White J."/>
            <person name="Zeng Q."/>
            <person name="Kodira C."/>
            <person name="Yandava C."/>
            <person name="Alvarado L."/>
            <person name="O'Leary S."/>
            <person name="Szabo L."/>
            <person name="Dean R."/>
            <person name="Schein J."/>
        </authorList>
    </citation>
    <scope>NUCLEOTIDE SEQUENCE</scope>
    <source>
        <strain>CRL 75-36-700-3</strain>
    </source>
</reference>
<dbReference type="HOGENOM" id="CLU_039964_1_0_1"/>
<organism evidence="2 3">
    <name type="scientific">Puccinia graminis f. sp. tritici (strain CRL 75-36-700-3 / race SCCL)</name>
    <name type="common">Black stem rust fungus</name>
    <dbReference type="NCBI Taxonomy" id="418459"/>
    <lineage>
        <taxon>Eukaryota</taxon>
        <taxon>Fungi</taxon>
        <taxon>Dikarya</taxon>
        <taxon>Basidiomycota</taxon>
        <taxon>Pucciniomycotina</taxon>
        <taxon>Pucciniomycetes</taxon>
        <taxon>Pucciniales</taxon>
        <taxon>Pucciniaceae</taxon>
        <taxon>Puccinia</taxon>
    </lineage>
</organism>
<evidence type="ECO:0000313" key="2">
    <source>
        <dbReference type="EMBL" id="EFP74241.2"/>
    </source>
</evidence>
<evidence type="ECO:0000256" key="1">
    <source>
        <dbReference type="SAM" id="MobiDB-lite"/>
    </source>
</evidence>
<dbReference type="OrthoDB" id="10287445at2759"/>
<dbReference type="AlphaFoldDB" id="E3JR88"/>
<dbReference type="KEGG" id="pgr:PGTG_00197"/>
<accession>E3JR88</accession>
<proteinExistence type="predicted"/>
<gene>
    <name evidence="2" type="ORF">PGTG_00197</name>
</gene>
<feature type="compositionally biased region" description="Pro residues" evidence="1">
    <location>
        <begin position="49"/>
        <end position="62"/>
    </location>
</feature>